<feature type="compositionally biased region" description="Basic and acidic residues" evidence="1">
    <location>
        <begin position="179"/>
        <end position="190"/>
    </location>
</feature>
<dbReference type="GO" id="GO:0000492">
    <property type="term" value="P:box C/D snoRNP assembly"/>
    <property type="evidence" value="ECO:0007669"/>
    <property type="project" value="InterPro"/>
</dbReference>
<dbReference type="Proteomes" id="UP001454036">
    <property type="component" value="Unassembled WGS sequence"/>
</dbReference>
<accession>A0AAV3NLC5</accession>
<feature type="region of interest" description="Disordered" evidence="1">
    <location>
        <begin position="137"/>
        <end position="203"/>
    </location>
</feature>
<evidence type="ECO:0000313" key="3">
    <source>
        <dbReference type="Proteomes" id="UP001454036"/>
    </source>
</evidence>
<organism evidence="2 3">
    <name type="scientific">Lithospermum erythrorhizon</name>
    <name type="common">Purple gromwell</name>
    <name type="synonym">Lithospermum officinale var. erythrorhizon</name>
    <dbReference type="NCBI Taxonomy" id="34254"/>
    <lineage>
        <taxon>Eukaryota</taxon>
        <taxon>Viridiplantae</taxon>
        <taxon>Streptophyta</taxon>
        <taxon>Embryophyta</taxon>
        <taxon>Tracheophyta</taxon>
        <taxon>Spermatophyta</taxon>
        <taxon>Magnoliopsida</taxon>
        <taxon>eudicotyledons</taxon>
        <taxon>Gunneridae</taxon>
        <taxon>Pentapetalae</taxon>
        <taxon>asterids</taxon>
        <taxon>lamiids</taxon>
        <taxon>Boraginales</taxon>
        <taxon>Boraginaceae</taxon>
        <taxon>Boraginoideae</taxon>
        <taxon>Lithospermeae</taxon>
        <taxon>Lithospermum</taxon>
    </lineage>
</organism>
<dbReference type="EMBL" id="BAABME010000115">
    <property type="protein sequence ID" value="GAA0139738.1"/>
    <property type="molecule type" value="Genomic_DNA"/>
</dbReference>
<proteinExistence type="predicted"/>
<name>A0AAV3NLC5_LITER</name>
<keyword evidence="3" id="KW-1185">Reference proteome</keyword>
<protein>
    <submittedName>
        <fullName evidence="2">Uncharacterized protein</fullName>
    </submittedName>
</protein>
<reference evidence="2 3" key="1">
    <citation type="submission" date="2024-01" db="EMBL/GenBank/DDBJ databases">
        <title>The complete chloroplast genome sequence of Lithospermum erythrorhizon: insights into the phylogenetic relationship among Boraginaceae species and the maternal lineages of purple gromwells.</title>
        <authorList>
            <person name="Okada T."/>
            <person name="Watanabe K."/>
        </authorList>
    </citation>
    <scope>NUCLEOTIDE SEQUENCE [LARGE SCALE GENOMIC DNA]</scope>
</reference>
<sequence>MTTHSKDLLDLEKTHITTSSFSSLESKLLLCNQNKESKNSKAELVKPNIKPDFSSVPKSQVLGKIKDFLGVMSEANGRLQLDAKDSSEKYDIEVLDGNGSEYIEMDLMLGIADLHTPEAVAAAESVIAGNQPVISLAGASSESESGDCSDSSDEDDDSGYKVDIETSLSSDALGKRRKLSEEGSSSDKVRKPSSGRPQIIELS</sequence>
<dbReference type="PANTHER" id="PTHR28674:SF1">
    <property type="entry name" value="NOP PROTEIN CHAPERONE 1"/>
    <property type="match status" value="1"/>
</dbReference>
<evidence type="ECO:0000256" key="1">
    <source>
        <dbReference type="SAM" id="MobiDB-lite"/>
    </source>
</evidence>
<comment type="caution">
    <text evidence="2">The sequence shown here is derived from an EMBL/GenBank/DDBJ whole genome shotgun (WGS) entry which is preliminary data.</text>
</comment>
<dbReference type="AlphaFoldDB" id="A0AAV3NLC5"/>
<gene>
    <name evidence="2" type="ORF">LIER_01225</name>
</gene>
<evidence type="ECO:0000313" key="2">
    <source>
        <dbReference type="EMBL" id="GAA0139738.1"/>
    </source>
</evidence>
<dbReference type="GO" id="GO:0062064">
    <property type="term" value="F:box C/D methylation guide snoRNP complex binding"/>
    <property type="evidence" value="ECO:0007669"/>
    <property type="project" value="TreeGrafter"/>
</dbReference>
<dbReference type="InterPro" id="IPR027921">
    <property type="entry name" value="NOPCHAP1"/>
</dbReference>
<dbReference type="Pfam" id="PF15370">
    <property type="entry name" value="NOPCHAP1"/>
    <property type="match status" value="1"/>
</dbReference>
<dbReference type="PANTHER" id="PTHR28674">
    <property type="entry name" value="SIMILAR TO DNA SEGMENT, CHR 10, WAYNE STATE UNIVERSITY 102,-EXPRESSED"/>
    <property type="match status" value="1"/>
</dbReference>
<feature type="compositionally biased region" description="Acidic residues" evidence="1">
    <location>
        <begin position="144"/>
        <end position="157"/>
    </location>
</feature>